<dbReference type="RefSeq" id="WP_004736782.1">
    <property type="nucleotide sequence ID" value="NZ_JBQRVK010000013.1"/>
</dbReference>
<protein>
    <submittedName>
        <fullName evidence="1">Uncharacterized protein</fullName>
    </submittedName>
</protein>
<evidence type="ECO:0000313" key="1">
    <source>
        <dbReference type="EMBL" id="MQZ84165.1"/>
    </source>
</evidence>
<organism evidence="1">
    <name type="scientific">Acinetobacter baumannii</name>
    <dbReference type="NCBI Taxonomy" id="470"/>
    <lineage>
        <taxon>Bacteria</taxon>
        <taxon>Pseudomonadati</taxon>
        <taxon>Pseudomonadota</taxon>
        <taxon>Gammaproteobacteria</taxon>
        <taxon>Moraxellales</taxon>
        <taxon>Moraxellaceae</taxon>
        <taxon>Acinetobacter</taxon>
        <taxon>Acinetobacter calcoaceticus/baumannii complex</taxon>
    </lineage>
</organism>
<name>A0A6A8BUL9_ACIBA</name>
<dbReference type="EMBL" id="VYSM01000014">
    <property type="protein sequence ID" value="MQZ84165.1"/>
    <property type="molecule type" value="Genomic_DNA"/>
</dbReference>
<accession>A0A6A8BUL9</accession>
<comment type="caution">
    <text evidence="1">The sequence shown here is derived from an EMBL/GenBank/DDBJ whole genome shotgun (WGS) entry which is preliminary data.</text>
</comment>
<dbReference type="AlphaFoldDB" id="A0A6A8BUL9"/>
<sequence>MTLNEREAGSEGMKKFKLTWLERVCDEDGYTLYHENKSQIIEAENEDKACEIWEEENEYNENQNELDDCIEVVDHPLFEKYLIVSMPDGLDYGVPIEVIARNRAEHYADEFNGDITLSLIEDTLPLFASDNYEIRDWASNNMNFSDVKDQTIVLKKKVAKEDFEDAWCNGEWKVV</sequence>
<reference evidence="1" key="1">
    <citation type="submission" date="2019-09" db="EMBL/GenBank/DDBJ databases">
        <title>Distinct mechanisms of dissemination of NDM-1 metallo-beta-betalactamase in Acinetobacter species spp. in Argentina.</title>
        <authorList>
            <person name="Maria R.S."/>
            <person name="Adams M.D."/>
        </authorList>
    </citation>
    <scope>NUCLEOTIDE SEQUENCE</scope>
    <source>
        <strain evidence="1">AMA47</strain>
    </source>
</reference>
<proteinExistence type="predicted"/>
<gene>
    <name evidence="1" type="ORF">F4U06_08185</name>
</gene>